<evidence type="ECO:0000256" key="1">
    <source>
        <dbReference type="PROSITE-ProRule" id="PRU00047"/>
    </source>
</evidence>
<keyword evidence="1" id="KW-0863">Zinc-finger</keyword>
<evidence type="ECO:0000256" key="2">
    <source>
        <dbReference type="SAM" id="MobiDB-lite"/>
    </source>
</evidence>
<evidence type="ECO:0008006" key="7">
    <source>
        <dbReference type="Google" id="ProtNLM"/>
    </source>
</evidence>
<dbReference type="PROSITE" id="PS50158">
    <property type="entry name" value="ZF_CCHC"/>
    <property type="match status" value="1"/>
</dbReference>
<dbReference type="Pfam" id="PF02023">
    <property type="entry name" value="SCAN"/>
    <property type="match status" value="1"/>
</dbReference>
<evidence type="ECO:0000313" key="5">
    <source>
        <dbReference type="EMBL" id="KYO35359.1"/>
    </source>
</evidence>
<comment type="caution">
    <text evidence="5">The sequence shown here is derived from an EMBL/GenBank/DDBJ whole genome shotgun (WGS) entry which is preliminary data.</text>
</comment>
<dbReference type="Proteomes" id="UP000050525">
    <property type="component" value="Unassembled WGS sequence"/>
</dbReference>
<evidence type="ECO:0000259" key="4">
    <source>
        <dbReference type="PROSITE" id="PS50804"/>
    </source>
</evidence>
<dbReference type="InterPro" id="IPR003309">
    <property type="entry name" value="SCAN_dom"/>
</dbReference>
<feature type="domain" description="CCHC-type" evidence="3">
    <location>
        <begin position="251"/>
        <end position="265"/>
    </location>
</feature>
<reference evidence="5 6" key="1">
    <citation type="journal article" date="2012" name="Genome Biol.">
        <title>Sequencing three crocodilian genomes to illuminate the evolution of archosaurs and amniotes.</title>
        <authorList>
            <person name="St John J.A."/>
            <person name="Braun E.L."/>
            <person name="Isberg S.R."/>
            <person name="Miles L.G."/>
            <person name="Chong A.Y."/>
            <person name="Gongora J."/>
            <person name="Dalzell P."/>
            <person name="Moran C."/>
            <person name="Bed'hom B."/>
            <person name="Abzhanov A."/>
            <person name="Burgess S.C."/>
            <person name="Cooksey A.M."/>
            <person name="Castoe T.A."/>
            <person name="Crawford N.G."/>
            <person name="Densmore L.D."/>
            <person name="Drew J.C."/>
            <person name="Edwards S.V."/>
            <person name="Faircloth B.C."/>
            <person name="Fujita M.K."/>
            <person name="Greenwold M.J."/>
            <person name="Hoffmann F.G."/>
            <person name="Howard J.M."/>
            <person name="Iguchi T."/>
            <person name="Janes D.E."/>
            <person name="Khan S.Y."/>
            <person name="Kohno S."/>
            <person name="de Koning A.J."/>
            <person name="Lance S.L."/>
            <person name="McCarthy F.M."/>
            <person name="McCormack J.E."/>
            <person name="Merchant M.E."/>
            <person name="Peterson D.G."/>
            <person name="Pollock D.D."/>
            <person name="Pourmand N."/>
            <person name="Raney B.J."/>
            <person name="Roessler K.A."/>
            <person name="Sanford J.R."/>
            <person name="Sawyer R.H."/>
            <person name="Schmidt C.J."/>
            <person name="Triplett E.W."/>
            <person name="Tuberville T.D."/>
            <person name="Venegas-Anaya M."/>
            <person name="Howard J.T."/>
            <person name="Jarvis E.D."/>
            <person name="Guillette L.J.Jr."/>
            <person name="Glenn T.C."/>
            <person name="Green R.E."/>
            <person name="Ray D.A."/>
        </authorList>
    </citation>
    <scope>NUCLEOTIDE SEQUENCE [LARGE SCALE GENOMIC DNA]</scope>
    <source>
        <strain evidence="5">KSC_2009_1</strain>
    </source>
</reference>
<keyword evidence="1" id="KW-0479">Metal-binding</keyword>
<evidence type="ECO:0000313" key="6">
    <source>
        <dbReference type="Proteomes" id="UP000050525"/>
    </source>
</evidence>
<sequence>MEDPDMVAYAGVQPVPMSALEVLGQNLQALTQIVGSQQQIFDQQQEWFRQGHAPFKMPKMTKDENPEAYIEAFERHALMTGLPQEHWASQLGALVVGVAQAAYRAILREEAGDYERVKQAILYQLEISPDYYRHLFWAKKRPDERRPQVLLQLLQDLLDKWVSPVGSDSEGLADQVILEQFQIDLDERMQCWVRQHAPRNCEEALKLAEAYAAAEASYPKERRNPKPASPPPREAEWRQAPIRGAGKDVVCFRCGQRGHLSRECPTQPAARWVPANQPRGFPNRRRGTEVGEPMDCRYASCEGNATWSRPTVKAWVDGRPVRATLDSGCAQFMVRADMVQRREGREAPPVTVACLHGETERVR</sequence>
<dbReference type="InterPro" id="IPR036875">
    <property type="entry name" value="Znf_CCHC_sf"/>
</dbReference>
<name>A0A151NFC9_ALLMI</name>
<dbReference type="SMART" id="SM00343">
    <property type="entry name" value="ZnF_C2HC"/>
    <property type="match status" value="1"/>
</dbReference>
<keyword evidence="1" id="KW-0862">Zinc</keyword>
<dbReference type="AlphaFoldDB" id="A0A151NFC9"/>
<feature type="domain" description="SCAN box" evidence="4">
    <location>
        <begin position="133"/>
        <end position="209"/>
    </location>
</feature>
<dbReference type="SUPFAM" id="SSF47353">
    <property type="entry name" value="Retrovirus capsid dimerization domain-like"/>
    <property type="match status" value="1"/>
</dbReference>
<dbReference type="GO" id="GO:0008270">
    <property type="term" value="F:zinc ion binding"/>
    <property type="evidence" value="ECO:0007669"/>
    <property type="project" value="UniProtKB-KW"/>
</dbReference>
<dbReference type="Gene3D" id="1.10.4020.10">
    <property type="entry name" value="DNA breaking-rejoining enzymes"/>
    <property type="match status" value="1"/>
</dbReference>
<dbReference type="InterPro" id="IPR001878">
    <property type="entry name" value="Znf_CCHC"/>
</dbReference>
<dbReference type="InterPro" id="IPR038269">
    <property type="entry name" value="SCAN_sf"/>
</dbReference>
<dbReference type="Gene3D" id="4.10.60.10">
    <property type="entry name" value="Zinc finger, CCHC-type"/>
    <property type="match status" value="1"/>
</dbReference>
<organism evidence="5 6">
    <name type="scientific">Alligator mississippiensis</name>
    <name type="common">American alligator</name>
    <dbReference type="NCBI Taxonomy" id="8496"/>
    <lineage>
        <taxon>Eukaryota</taxon>
        <taxon>Metazoa</taxon>
        <taxon>Chordata</taxon>
        <taxon>Craniata</taxon>
        <taxon>Vertebrata</taxon>
        <taxon>Euteleostomi</taxon>
        <taxon>Archelosauria</taxon>
        <taxon>Archosauria</taxon>
        <taxon>Crocodylia</taxon>
        <taxon>Alligatoridae</taxon>
        <taxon>Alligatorinae</taxon>
        <taxon>Alligator</taxon>
    </lineage>
</organism>
<feature type="region of interest" description="Disordered" evidence="2">
    <location>
        <begin position="216"/>
        <end position="240"/>
    </location>
</feature>
<dbReference type="PANTHER" id="PTHR46888">
    <property type="entry name" value="ZINC KNUCKLE DOMAINCONTAINING PROTEIN-RELATED"/>
    <property type="match status" value="1"/>
</dbReference>
<gene>
    <name evidence="5" type="ORF">Y1Q_0007947</name>
</gene>
<dbReference type="PANTHER" id="PTHR46888:SF1">
    <property type="entry name" value="RIBONUCLEASE H"/>
    <property type="match status" value="1"/>
</dbReference>
<dbReference type="Pfam" id="PF00098">
    <property type="entry name" value="zf-CCHC"/>
    <property type="match status" value="1"/>
</dbReference>
<accession>A0A151NFC9</accession>
<dbReference type="PROSITE" id="PS50804">
    <property type="entry name" value="SCAN_BOX"/>
    <property type="match status" value="1"/>
</dbReference>
<dbReference type="SUPFAM" id="SSF57756">
    <property type="entry name" value="Retrovirus zinc finger-like domains"/>
    <property type="match status" value="1"/>
</dbReference>
<keyword evidence="6" id="KW-1185">Reference proteome</keyword>
<dbReference type="EMBL" id="AKHW03003201">
    <property type="protein sequence ID" value="KYO35359.1"/>
    <property type="molecule type" value="Genomic_DNA"/>
</dbReference>
<proteinExistence type="predicted"/>
<evidence type="ECO:0000259" key="3">
    <source>
        <dbReference type="PROSITE" id="PS50158"/>
    </source>
</evidence>
<dbReference type="GO" id="GO:0003676">
    <property type="term" value="F:nucleic acid binding"/>
    <property type="evidence" value="ECO:0007669"/>
    <property type="project" value="InterPro"/>
</dbReference>
<protein>
    <recommendedName>
        <fullName evidence="7">CCHC-type domain-containing protein</fullName>
    </recommendedName>
</protein>